<sequence length="97" mass="9871">MSEPVTIRFDSPDGPVKLSLTKVRENEVGYLVTSGSNQTSGDTSGDGSSCVAVFSGSGSRSACGMVVRKPPARKDGAVVLQVVAQADGTAILRLVSG</sequence>
<reference evidence="1" key="1">
    <citation type="submission" date="2020-11" db="EMBL/GenBank/DDBJ databases">
        <title>Whole-genome analyses of Nonomuraea sp. K274.</title>
        <authorList>
            <person name="Veyisoglu A."/>
        </authorList>
    </citation>
    <scope>NUCLEOTIDE SEQUENCE</scope>
    <source>
        <strain evidence="1">K274</strain>
    </source>
</reference>
<evidence type="ECO:0000313" key="2">
    <source>
        <dbReference type="Proteomes" id="UP000605361"/>
    </source>
</evidence>
<dbReference type="Proteomes" id="UP000605361">
    <property type="component" value="Unassembled WGS sequence"/>
</dbReference>
<organism evidence="1 2">
    <name type="scientific">Nonomuraea cypriaca</name>
    <dbReference type="NCBI Taxonomy" id="1187855"/>
    <lineage>
        <taxon>Bacteria</taxon>
        <taxon>Bacillati</taxon>
        <taxon>Actinomycetota</taxon>
        <taxon>Actinomycetes</taxon>
        <taxon>Streptosporangiales</taxon>
        <taxon>Streptosporangiaceae</taxon>
        <taxon>Nonomuraea</taxon>
    </lineage>
</organism>
<keyword evidence="2" id="KW-1185">Reference proteome</keyword>
<accession>A0A931A9U0</accession>
<protein>
    <submittedName>
        <fullName evidence="1">Uncharacterized protein</fullName>
    </submittedName>
</protein>
<name>A0A931A9U0_9ACTN</name>
<gene>
    <name evidence="1" type="ORF">ITP53_09755</name>
</gene>
<comment type="caution">
    <text evidence="1">The sequence shown here is derived from an EMBL/GenBank/DDBJ whole genome shotgun (WGS) entry which is preliminary data.</text>
</comment>
<evidence type="ECO:0000313" key="1">
    <source>
        <dbReference type="EMBL" id="MBF8186025.1"/>
    </source>
</evidence>
<dbReference type="EMBL" id="JADOGI010000021">
    <property type="protein sequence ID" value="MBF8186025.1"/>
    <property type="molecule type" value="Genomic_DNA"/>
</dbReference>
<dbReference type="AlphaFoldDB" id="A0A931A9U0"/>
<proteinExistence type="predicted"/>